<evidence type="ECO:0000313" key="3">
    <source>
        <dbReference type="Proteomes" id="UP000325517"/>
    </source>
</evidence>
<keyword evidence="2" id="KW-0808">Transferase</keyword>
<proteinExistence type="predicted"/>
<dbReference type="AlphaFoldDB" id="A0A5J6SN18"/>
<dbReference type="OrthoDB" id="9805924at2"/>
<dbReference type="CDD" id="cd04301">
    <property type="entry name" value="NAT_SF"/>
    <property type="match status" value="1"/>
</dbReference>
<dbReference type="InterPro" id="IPR000182">
    <property type="entry name" value="GNAT_dom"/>
</dbReference>
<dbReference type="Gene3D" id="3.40.630.30">
    <property type="match status" value="1"/>
</dbReference>
<protein>
    <submittedName>
        <fullName evidence="2">GNAT family N-acetyltransferase</fullName>
    </submittedName>
</protein>
<dbReference type="SUPFAM" id="SSF55729">
    <property type="entry name" value="Acyl-CoA N-acyltransferases (Nat)"/>
    <property type="match status" value="1"/>
</dbReference>
<dbReference type="KEGG" id="psyo:PB01_11090"/>
<dbReference type="PROSITE" id="PS51186">
    <property type="entry name" value="GNAT"/>
    <property type="match status" value="1"/>
</dbReference>
<dbReference type="EMBL" id="CP031223">
    <property type="protein sequence ID" value="QFF99326.1"/>
    <property type="molecule type" value="Genomic_DNA"/>
</dbReference>
<accession>A0A5J6SN18</accession>
<sequence length="145" mass="17461">MKGEMKMQIKMLQTEEDWQAVYPLIQQLRPHLTEDRYFELLKQMPTYQGLVIMDGALKAFIGFEECHNFYNERHIFVHDFVTNENDRSKGYGEMLMEALITHAKEYQFACIALESGIQRYDAHRFYETKMGFNKWCYSFRRKVFS</sequence>
<dbReference type="InterPro" id="IPR016181">
    <property type="entry name" value="Acyl_CoA_acyltransferase"/>
</dbReference>
<evidence type="ECO:0000313" key="2">
    <source>
        <dbReference type="EMBL" id="QFF99326.1"/>
    </source>
</evidence>
<keyword evidence="3" id="KW-1185">Reference proteome</keyword>
<dbReference type="GO" id="GO:0016747">
    <property type="term" value="F:acyltransferase activity, transferring groups other than amino-acyl groups"/>
    <property type="evidence" value="ECO:0007669"/>
    <property type="project" value="InterPro"/>
</dbReference>
<reference evidence="2 3" key="1">
    <citation type="submission" date="2018-07" db="EMBL/GenBank/DDBJ databases">
        <title>Complete genome sequence of Psychrobacillus sp. PB01, isolated from iceberg, and comparative genome analysis of Psychrobacillus strains.</title>
        <authorList>
            <person name="Lee P.C."/>
        </authorList>
    </citation>
    <scope>NUCLEOTIDE SEQUENCE [LARGE SCALE GENOMIC DNA]</scope>
    <source>
        <strain evidence="2 3">PB01</strain>
    </source>
</reference>
<organism evidence="2 3">
    <name type="scientific">Psychrobacillus glaciei</name>
    <dbReference type="NCBI Taxonomy" id="2283160"/>
    <lineage>
        <taxon>Bacteria</taxon>
        <taxon>Bacillati</taxon>
        <taxon>Bacillota</taxon>
        <taxon>Bacilli</taxon>
        <taxon>Bacillales</taxon>
        <taxon>Bacillaceae</taxon>
        <taxon>Psychrobacillus</taxon>
    </lineage>
</organism>
<name>A0A5J6SN18_9BACI</name>
<evidence type="ECO:0000259" key="1">
    <source>
        <dbReference type="PROSITE" id="PS51186"/>
    </source>
</evidence>
<gene>
    <name evidence="2" type="ORF">PB01_11090</name>
</gene>
<dbReference type="Proteomes" id="UP000325517">
    <property type="component" value="Chromosome"/>
</dbReference>
<feature type="domain" description="N-acetyltransferase" evidence="1">
    <location>
        <begin position="7"/>
        <end position="145"/>
    </location>
</feature>
<dbReference type="Pfam" id="PF00583">
    <property type="entry name" value="Acetyltransf_1"/>
    <property type="match status" value="1"/>
</dbReference>